<evidence type="ECO:0000313" key="3">
    <source>
        <dbReference type="EMBL" id="MBI3627934.1"/>
    </source>
</evidence>
<feature type="region of interest" description="Disordered" evidence="1">
    <location>
        <begin position="62"/>
        <end position="84"/>
    </location>
</feature>
<accession>A0A9D6LUJ7</accession>
<evidence type="ECO:0000313" key="4">
    <source>
        <dbReference type="Proteomes" id="UP000808388"/>
    </source>
</evidence>
<keyword evidence="2" id="KW-1133">Transmembrane helix</keyword>
<evidence type="ECO:0000256" key="1">
    <source>
        <dbReference type="SAM" id="MobiDB-lite"/>
    </source>
</evidence>
<name>A0A9D6LUJ7_9BACT</name>
<feature type="transmembrane region" description="Helical" evidence="2">
    <location>
        <begin position="6"/>
        <end position="24"/>
    </location>
</feature>
<comment type="caution">
    <text evidence="3">The sequence shown here is derived from an EMBL/GenBank/DDBJ whole genome shotgun (WGS) entry which is preliminary data.</text>
</comment>
<sequence length="84" mass="9364">MKYMIALITVIVILAAAFFIYKTLGPDWKESIFNQGPAARATPNENIRINIRASSSIGNKVPATNPYEKTVNPFQDSYKNPFGK</sequence>
<protein>
    <submittedName>
        <fullName evidence="3">Uncharacterized protein</fullName>
    </submittedName>
</protein>
<evidence type="ECO:0000256" key="2">
    <source>
        <dbReference type="SAM" id="Phobius"/>
    </source>
</evidence>
<keyword evidence="2" id="KW-0812">Transmembrane</keyword>
<proteinExistence type="predicted"/>
<dbReference type="AlphaFoldDB" id="A0A9D6LUJ7"/>
<keyword evidence="2" id="KW-0472">Membrane</keyword>
<gene>
    <name evidence="3" type="ORF">HY220_04315</name>
</gene>
<organism evidence="3 4">
    <name type="scientific">Candidatus Sungiibacteriota bacterium</name>
    <dbReference type="NCBI Taxonomy" id="2750080"/>
    <lineage>
        <taxon>Bacteria</taxon>
        <taxon>Candidatus Sungiibacteriota</taxon>
    </lineage>
</organism>
<dbReference type="Proteomes" id="UP000808388">
    <property type="component" value="Unassembled WGS sequence"/>
</dbReference>
<reference evidence="3" key="1">
    <citation type="submission" date="2020-07" db="EMBL/GenBank/DDBJ databases">
        <title>Huge and variable diversity of episymbiotic CPR bacteria and DPANN archaea in groundwater ecosystems.</title>
        <authorList>
            <person name="He C.Y."/>
            <person name="Keren R."/>
            <person name="Whittaker M."/>
            <person name="Farag I.F."/>
            <person name="Doudna J."/>
            <person name="Cate J.H.D."/>
            <person name="Banfield J.F."/>
        </authorList>
    </citation>
    <scope>NUCLEOTIDE SEQUENCE</scope>
    <source>
        <strain evidence="3">NC_groundwater_972_Pr1_S-0.2um_49_27</strain>
    </source>
</reference>
<dbReference type="EMBL" id="JACQCQ010000013">
    <property type="protein sequence ID" value="MBI3627934.1"/>
    <property type="molecule type" value="Genomic_DNA"/>
</dbReference>